<evidence type="ECO:0000313" key="3">
    <source>
        <dbReference type="Proteomes" id="UP000000763"/>
    </source>
</evidence>
<dbReference type="AlphaFoldDB" id="Q7EZT0"/>
<dbReference type="EMBL" id="AP004572">
    <property type="protein sequence ID" value="BAC83600.1"/>
    <property type="molecule type" value="Genomic_DNA"/>
</dbReference>
<feature type="compositionally biased region" description="Low complexity" evidence="1">
    <location>
        <begin position="40"/>
        <end position="54"/>
    </location>
</feature>
<organism evidence="2 3">
    <name type="scientific">Oryza sativa subsp. japonica</name>
    <name type="common">Rice</name>
    <dbReference type="NCBI Taxonomy" id="39947"/>
    <lineage>
        <taxon>Eukaryota</taxon>
        <taxon>Viridiplantae</taxon>
        <taxon>Streptophyta</taxon>
        <taxon>Embryophyta</taxon>
        <taxon>Tracheophyta</taxon>
        <taxon>Spermatophyta</taxon>
        <taxon>Magnoliopsida</taxon>
        <taxon>Liliopsida</taxon>
        <taxon>Poales</taxon>
        <taxon>Poaceae</taxon>
        <taxon>BOP clade</taxon>
        <taxon>Oryzoideae</taxon>
        <taxon>Oryzeae</taxon>
        <taxon>Oryzinae</taxon>
        <taxon>Oryza</taxon>
        <taxon>Oryza sativa</taxon>
    </lineage>
</organism>
<dbReference type="Proteomes" id="UP000000763">
    <property type="component" value="Chromosome 7"/>
</dbReference>
<accession>Q7EZT0</accession>
<protein>
    <submittedName>
        <fullName evidence="2">Uncharacterized protein</fullName>
    </submittedName>
</protein>
<proteinExistence type="predicted"/>
<gene>
    <name evidence="2" type="primary">P0668C05.117</name>
</gene>
<feature type="compositionally biased region" description="Basic and acidic residues" evidence="1">
    <location>
        <begin position="1"/>
        <end position="10"/>
    </location>
</feature>
<evidence type="ECO:0000313" key="2">
    <source>
        <dbReference type="EMBL" id="BAC83600.1"/>
    </source>
</evidence>
<sequence>MAGDGRRWRGETSSSGSRHAVAEGAPSTRRTFLQPDPPIGSSGWRRCGGLRWGRPQPPPLTVGEAAATLCVDGQIAK</sequence>
<reference evidence="3" key="1">
    <citation type="journal article" date="2005" name="Nature">
        <title>The map-based sequence of the rice genome.</title>
        <authorList>
            <consortium name="International rice genome sequencing project (IRGSP)"/>
            <person name="Matsumoto T."/>
            <person name="Wu J."/>
            <person name="Kanamori H."/>
            <person name="Katayose Y."/>
            <person name="Fujisawa M."/>
            <person name="Namiki N."/>
            <person name="Mizuno H."/>
            <person name="Yamamoto K."/>
            <person name="Antonio B.A."/>
            <person name="Baba T."/>
            <person name="Sakata K."/>
            <person name="Nagamura Y."/>
            <person name="Aoki H."/>
            <person name="Arikawa K."/>
            <person name="Arita K."/>
            <person name="Bito T."/>
            <person name="Chiden Y."/>
            <person name="Fujitsuka N."/>
            <person name="Fukunaka R."/>
            <person name="Hamada M."/>
            <person name="Harada C."/>
            <person name="Hayashi A."/>
            <person name="Hijishita S."/>
            <person name="Honda M."/>
            <person name="Hosokawa S."/>
            <person name="Ichikawa Y."/>
            <person name="Idonuma A."/>
            <person name="Iijima M."/>
            <person name="Ikeda M."/>
            <person name="Ikeno M."/>
            <person name="Ito K."/>
            <person name="Ito S."/>
            <person name="Ito T."/>
            <person name="Ito Y."/>
            <person name="Ito Y."/>
            <person name="Iwabuchi A."/>
            <person name="Kamiya K."/>
            <person name="Karasawa W."/>
            <person name="Kurita K."/>
            <person name="Katagiri S."/>
            <person name="Kikuta A."/>
            <person name="Kobayashi H."/>
            <person name="Kobayashi N."/>
            <person name="Machita K."/>
            <person name="Maehara T."/>
            <person name="Masukawa M."/>
            <person name="Mizubayashi T."/>
            <person name="Mukai Y."/>
            <person name="Nagasaki H."/>
            <person name="Nagata Y."/>
            <person name="Naito S."/>
            <person name="Nakashima M."/>
            <person name="Nakama Y."/>
            <person name="Nakamichi Y."/>
            <person name="Nakamura M."/>
            <person name="Meguro A."/>
            <person name="Negishi M."/>
            <person name="Ohta I."/>
            <person name="Ohta T."/>
            <person name="Okamoto M."/>
            <person name="Ono N."/>
            <person name="Saji S."/>
            <person name="Sakaguchi M."/>
            <person name="Sakai K."/>
            <person name="Shibata M."/>
            <person name="Shimokawa T."/>
            <person name="Song J."/>
            <person name="Takazaki Y."/>
            <person name="Terasawa K."/>
            <person name="Tsugane M."/>
            <person name="Tsuji K."/>
            <person name="Ueda S."/>
            <person name="Waki K."/>
            <person name="Yamagata H."/>
            <person name="Yamamoto M."/>
            <person name="Yamamoto S."/>
            <person name="Yamane H."/>
            <person name="Yoshiki S."/>
            <person name="Yoshihara R."/>
            <person name="Yukawa K."/>
            <person name="Zhong H."/>
            <person name="Yano M."/>
            <person name="Yuan Q."/>
            <person name="Ouyang S."/>
            <person name="Liu J."/>
            <person name="Jones K.M."/>
            <person name="Gansberger K."/>
            <person name="Moffat K."/>
            <person name="Hill J."/>
            <person name="Bera J."/>
            <person name="Fadrosh D."/>
            <person name="Jin S."/>
            <person name="Johri S."/>
            <person name="Kim M."/>
            <person name="Overton L."/>
            <person name="Reardon M."/>
            <person name="Tsitrin T."/>
            <person name="Vuong H."/>
            <person name="Weaver B."/>
            <person name="Ciecko A."/>
            <person name="Tallon L."/>
            <person name="Jackson J."/>
            <person name="Pai G."/>
            <person name="Aken S.V."/>
            <person name="Utterback T."/>
            <person name="Reidmuller S."/>
            <person name="Feldblyum T."/>
            <person name="Hsiao J."/>
            <person name="Zismann V."/>
            <person name="Iobst S."/>
            <person name="de Vazeille A.R."/>
            <person name="Buell C.R."/>
            <person name="Ying K."/>
            <person name="Li Y."/>
            <person name="Lu T."/>
            <person name="Huang Y."/>
            <person name="Zhao Q."/>
            <person name="Feng Q."/>
            <person name="Zhang L."/>
            <person name="Zhu J."/>
            <person name="Weng Q."/>
            <person name="Mu J."/>
            <person name="Lu Y."/>
            <person name="Fan D."/>
            <person name="Liu Y."/>
            <person name="Guan J."/>
            <person name="Zhang Y."/>
            <person name="Yu S."/>
            <person name="Liu X."/>
            <person name="Zhang Y."/>
            <person name="Hong G."/>
            <person name="Han B."/>
            <person name="Choisne N."/>
            <person name="Demange N."/>
            <person name="Orjeda G."/>
            <person name="Samain S."/>
            <person name="Cattolico L."/>
            <person name="Pelletier E."/>
            <person name="Couloux A."/>
            <person name="Segurens B."/>
            <person name="Wincker P."/>
            <person name="D'Hont A."/>
            <person name="Scarpelli C."/>
            <person name="Weissenbach J."/>
            <person name="Salanoubat M."/>
            <person name="Quetier F."/>
            <person name="Yu Y."/>
            <person name="Kim H.R."/>
            <person name="Rambo T."/>
            <person name="Currie J."/>
            <person name="Collura K."/>
            <person name="Luo M."/>
            <person name="Yang T."/>
            <person name="Ammiraju J.S.S."/>
            <person name="Engler F."/>
            <person name="Soderlund C."/>
            <person name="Wing R.A."/>
            <person name="Palmer L.E."/>
            <person name="de la Bastide M."/>
            <person name="Spiegel L."/>
            <person name="Nascimento L."/>
            <person name="Zutavern T."/>
            <person name="O'Shaughnessy A."/>
            <person name="Dike S."/>
            <person name="Dedhia N."/>
            <person name="Preston R."/>
            <person name="Balija V."/>
            <person name="McCombie W.R."/>
            <person name="Chow T."/>
            <person name="Chen H."/>
            <person name="Chung M."/>
            <person name="Chen C."/>
            <person name="Shaw J."/>
            <person name="Wu H."/>
            <person name="Hsiao K."/>
            <person name="Chao Y."/>
            <person name="Chu M."/>
            <person name="Cheng C."/>
            <person name="Hour A."/>
            <person name="Lee P."/>
            <person name="Lin S."/>
            <person name="Lin Y."/>
            <person name="Liou J."/>
            <person name="Liu S."/>
            <person name="Hsing Y."/>
            <person name="Raghuvanshi S."/>
            <person name="Mohanty A."/>
            <person name="Bharti A.K."/>
            <person name="Gaur A."/>
            <person name="Gupta V."/>
            <person name="Kumar D."/>
            <person name="Ravi V."/>
            <person name="Vij S."/>
            <person name="Kapur A."/>
            <person name="Khurana P."/>
            <person name="Khurana P."/>
            <person name="Khurana J.P."/>
            <person name="Tyagi A.K."/>
            <person name="Gaikwad K."/>
            <person name="Singh A."/>
            <person name="Dalal V."/>
            <person name="Srivastava S."/>
            <person name="Dixit A."/>
            <person name="Pal A.K."/>
            <person name="Ghazi I.A."/>
            <person name="Yadav M."/>
            <person name="Pandit A."/>
            <person name="Bhargava A."/>
            <person name="Sureshbabu K."/>
            <person name="Batra K."/>
            <person name="Sharma T.R."/>
            <person name="Mohapatra T."/>
            <person name="Singh N.K."/>
            <person name="Messing J."/>
            <person name="Nelson A.B."/>
            <person name="Fuks G."/>
            <person name="Kavchok S."/>
            <person name="Keizer G."/>
            <person name="Linton E."/>
            <person name="Llaca V."/>
            <person name="Song R."/>
            <person name="Tanyolac B."/>
            <person name="Young S."/>
            <person name="Ho-Il K."/>
            <person name="Hahn J.H."/>
            <person name="Sangsakoo G."/>
            <person name="Vanavichit A."/>
            <person name="de Mattos Luiz.A.T."/>
            <person name="Zimmer P.D."/>
            <person name="Malone G."/>
            <person name="Dellagostin O."/>
            <person name="de Oliveira A.C."/>
            <person name="Bevan M."/>
            <person name="Bancroft I."/>
            <person name="Minx P."/>
            <person name="Cordum H."/>
            <person name="Wilson R."/>
            <person name="Cheng Z."/>
            <person name="Jin W."/>
            <person name="Jiang J."/>
            <person name="Leong S.A."/>
            <person name="Iwama H."/>
            <person name="Gojobori T."/>
            <person name="Itoh T."/>
            <person name="Niimura Y."/>
            <person name="Fujii Y."/>
            <person name="Habara T."/>
            <person name="Sakai H."/>
            <person name="Sato Y."/>
            <person name="Wilson G."/>
            <person name="Kumar K."/>
            <person name="McCouch S."/>
            <person name="Juretic N."/>
            <person name="Hoen D."/>
            <person name="Wright S."/>
            <person name="Bruskiewich R."/>
            <person name="Bureau T."/>
            <person name="Miyao A."/>
            <person name="Hirochika H."/>
            <person name="Nishikawa T."/>
            <person name="Kadowaki K."/>
            <person name="Sugiura M."/>
            <person name="Burr B."/>
            <person name="Sasaki T."/>
        </authorList>
    </citation>
    <scope>NUCLEOTIDE SEQUENCE [LARGE SCALE GENOMIC DNA]</scope>
    <source>
        <strain evidence="3">cv. Nipponbare</strain>
    </source>
</reference>
<reference evidence="3" key="2">
    <citation type="journal article" date="2008" name="Nucleic Acids Res.">
        <title>The rice annotation project database (RAP-DB): 2008 update.</title>
        <authorList>
            <consortium name="The rice annotation project (RAP)"/>
        </authorList>
    </citation>
    <scope>GENOME REANNOTATION</scope>
    <source>
        <strain evidence="3">cv. Nipponbare</strain>
    </source>
</reference>
<name>Q7EZT0_ORYSJ</name>
<feature type="region of interest" description="Disordered" evidence="1">
    <location>
        <begin position="1"/>
        <end position="62"/>
    </location>
</feature>
<evidence type="ECO:0000256" key="1">
    <source>
        <dbReference type="SAM" id="MobiDB-lite"/>
    </source>
</evidence>